<keyword evidence="2" id="KW-1185">Reference proteome</keyword>
<accession>A0ABM5L915</accession>
<name>A0ABM5L915_DIAVI</name>
<dbReference type="EnsemblMetazoa" id="XM_050662975.1">
    <property type="protein sequence ID" value="XP_050518932.1"/>
    <property type="gene ID" value="LOC126893033"/>
</dbReference>
<organism evidence="1 2">
    <name type="scientific">Diabrotica virgifera virgifera</name>
    <name type="common">western corn rootworm</name>
    <dbReference type="NCBI Taxonomy" id="50390"/>
    <lineage>
        <taxon>Eukaryota</taxon>
        <taxon>Metazoa</taxon>
        <taxon>Ecdysozoa</taxon>
        <taxon>Arthropoda</taxon>
        <taxon>Hexapoda</taxon>
        <taxon>Insecta</taxon>
        <taxon>Pterygota</taxon>
        <taxon>Neoptera</taxon>
        <taxon>Endopterygota</taxon>
        <taxon>Coleoptera</taxon>
        <taxon>Polyphaga</taxon>
        <taxon>Cucujiformia</taxon>
        <taxon>Chrysomeloidea</taxon>
        <taxon>Chrysomelidae</taxon>
        <taxon>Galerucinae</taxon>
        <taxon>Diabroticina</taxon>
        <taxon>Diabroticites</taxon>
        <taxon>Diabrotica</taxon>
    </lineage>
</organism>
<proteinExistence type="predicted"/>
<dbReference type="RefSeq" id="XP_050518932.1">
    <property type="nucleotide sequence ID" value="XM_050662975.1"/>
</dbReference>
<reference evidence="1" key="1">
    <citation type="submission" date="2025-05" db="UniProtKB">
        <authorList>
            <consortium name="EnsemblMetazoa"/>
        </authorList>
    </citation>
    <scope>IDENTIFICATION</scope>
</reference>
<protein>
    <submittedName>
        <fullName evidence="1">Uncharacterized protein</fullName>
    </submittedName>
</protein>
<evidence type="ECO:0000313" key="2">
    <source>
        <dbReference type="Proteomes" id="UP001652700"/>
    </source>
</evidence>
<dbReference type="Proteomes" id="UP001652700">
    <property type="component" value="Unplaced"/>
</dbReference>
<sequence>MTDIRAIKVIQRWKTQGNRTRERPRNRWIEVVEGDLKTMNIRHWQRKLTLIFACYFLENLLYSKWADFKKKKKSFHRTNINDISCKLLFSSLSDKSETNVEDYILATLLNSIILPTSRFPVEV</sequence>
<evidence type="ECO:0000313" key="1">
    <source>
        <dbReference type="EnsemblMetazoa" id="XP_050518932.1"/>
    </source>
</evidence>
<dbReference type="GeneID" id="126893033"/>